<reference evidence="2 3" key="1">
    <citation type="submission" date="2023-12" db="EMBL/GenBank/DDBJ databases">
        <title>Baltic Sea Cyanobacteria.</title>
        <authorList>
            <person name="Delbaje E."/>
            <person name="Fewer D.P."/>
            <person name="Shishido T.K."/>
        </authorList>
    </citation>
    <scope>NUCLEOTIDE SEQUENCE [LARGE SCALE GENOMIC DNA]</scope>
    <source>
        <strain evidence="2 3">UHCC 0139</strain>
    </source>
</reference>
<accession>A0ABU5RTL1</accession>
<gene>
    <name evidence="2" type="ORF">VB738_07525</name>
</gene>
<dbReference type="RefSeq" id="WP_323305149.1">
    <property type="nucleotide sequence ID" value="NZ_JAYGHX010000003.1"/>
</dbReference>
<dbReference type="NCBIfam" id="TIGR02727">
    <property type="entry name" value="MTHFS_bact"/>
    <property type="match status" value="1"/>
</dbReference>
<keyword evidence="3" id="KW-1185">Reference proteome</keyword>
<name>A0ABU5RTL1_9CYAN</name>
<evidence type="ECO:0000313" key="2">
    <source>
        <dbReference type="EMBL" id="MEA5391111.1"/>
    </source>
</evidence>
<keyword evidence="1" id="KW-0460">Magnesium</keyword>
<proteinExistence type="inferred from homology"/>
<keyword evidence="2" id="KW-0436">Ligase</keyword>
<dbReference type="EC" id="6.3.3.2" evidence="1"/>
<dbReference type="InterPro" id="IPR037171">
    <property type="entry name" value="NagB/RpiA_transferase-like"/>
</dbReference>
<dbReference type="GO" id="GO:0030272">
    <property type="term" value="F:5-formyltetrahydrofolate cyclo-ligase activity"/>
    <property type="evidence" value="ECO:0007669"/>
    <property type="project" value="UniProtKB-EC"/>
</dbReference>
<dbReference type="EMBL" id="JAYGHX010000003">
    <property type="protein sequence ID" value="MEA5391111.1"/>
    <property type="molecule type" value="Genomic_DNA"/>
</dbReference>
<sequence>MSPPAGEGSSKQELRRLFRRRRRQCLAVAAPGILATAERHLGALLERRAGRLGLYWPLGSEPDLRPLAPAWAGRLALPAVAGTELVYRPWAPGDPLAADACGIPAPTQGPDLDPTAMALLLVPALAVAPSGLRLGSGGGWYDRLRADPRWAAVPALAVLPAAGVSPDLPRDPWDIPFDGWMDERDCHLTPAGRRKVASS</sequence>
<dbReference type="Pfam" id="PF01812">
    <property type="entry name" value="5-FTHF_cyc-lig"/>
    <property type="match status" value="1"/>
</dbReference>
<dbReference type="Proteomes" id="UP001304461">
    <property type="component" value="Unassembled WGS sequence"/>
</dbReference>
<keyword evidence="1" id="KW-0479">Metal-binding</keyword>
<organism evidence="2 3">
    <name type="scientific">Cyanobium gracile UHCC 0139</name>
    <dbReference type="NCBI Taxonomy" id="3110308"/>
    <lineage>
        <taxon>Bacteria</taxon>
        <taxon>Bacillati</taxon>
        <taxon>Cyanobacteriota</taxon>
        <taxon>Cyanophyceae</taxon>
        <taxon>Synechococcales</taxon>
        <taxon>Prochlorococcaceae</taxon>
        <taxon>Cyanobium</taxon>
    </lineage>
</organism>
<comment type="cofactor">
    <cofactor evidence="1">
        <name>Mg(2+)</name>
        <dbReference type="ChEBI" id="CHEBI:18420"/>
    </cofactor>
</comment>
<dbReference type="Gene3D" id="3.40.50.10420">
    <property type="entry name" value="NagB/RpiA/CoA transferase-like"/>
    <property type="match status" value="1"/>
</dbReference>
<dbReference type="PIRSF" id="PIRSF006806">
    <property type="entry name" value="FTHF_cligase"/>
    <property type="match status" value="1"/>
</dbReference>
<protein>
    <recommendedName>
        <fullName evidence="1">5-formyltetrahydrofolate cyclo-ligase</fullName>
        <ecNumber evidence="1">6.3.3.2</ecNumber>
    </recommendedName>
</protein>
<keyword evidence="1" id="KW-0547">Nucleotide-binding</keyword>
<evidence type="ECO:0000313" key="3">
    <source>
        <dbReference type="Proteomes" id="UP001304461"/>
    </source>
</evidence>
<dbReference type="InterPro" id="IPR002698">
    <property type="entry name" value="FTHF_cligase"/>
</dbReference>
<comment type="similarity">
    <text evidence="1">Belongs to the 5-formyltetrahydrofolate cyclo-ligase family.</text>
</comment>
<comment type="caution">
    <text evidence="2">The sequence shown here is derived from an EMBL/GenBank/DDBJ whole genome shotgun (WGS) entry which is preliminary data.</text>
</comment>
<dbReference type="InterPro" id="IPR024185">
    <property type="entry name" value="FTHF_cligase-like_sf"/>
</dbReference>
<comment type="catalytic activity">
    <reaction evidence="1">
        <text>(6S)-5-formyl-5,6,7,8-tetrahydrofolate + ATP = (6R)-5,10-methenyltetrahydrofolate + ADP + phosphate</text>
        <dbReference type="Rhea" id="RHEA:10488"/>
        <dbReference type="ChEBI" id="CHEBI:30616"/>
        <dbReference type="ChEBI" id="CHEBI:43474"/>
        <dbReference type="ChEBI" id="CHEBI:57455"/>
        <dbReference type="ChEBI" id="CHEBI:57457"/>
        <dbReference type="ChEBI" id="CHEBI:456216"/>
        <dbReference type="EC" id="6.3.3.2"/>
    </reaction>
</comment>
<dbReference type="SUPFAM" id="SSF100950">
    <property type="entry name" value="NagB/RpiA/CoA transferase-like"/>
    <property type="match status" value="1"/>
</dbReference>
<evidence type="ECO:0000256" key="1">
    <source>
        <dbReference type="RuleBase" id="RU361279"/>
    </source>
</evidence>
<keyword evidence="1" id="KW-0067">ATP-binding</keyword>